<accession>A0A7S4GDN6</accession>
<reference evidence="1" key="1">
    <citation type="submission" date="2021-01" db="EMBL/GenBank/DDBJ databases">
        <authorList>
            <person name="Corre E."/>
            <person name="Pelletier E."/>
            <person name="Niang G."/>
            <person name="Scheremetjew M."/>
            <person name="Finn R."/>
            <person name="Kale V."/>
            <person name="Holt S."/>
            <person name="Cochrane G."/>
            <person name="Meng A."/>
            <person name="Brown T."/>
            <person name="Cohen L."/>
        </authorList>
    </citation>
    <scope>NUCLEOTIDE SEQUENCE</scope>
    <source>
        <strain evidence="1">CCMP1594</strain>
    </source>
</reference>
<gene>
    <name evidence="1" type="ORF">EGYM00163_LOCUS44977</name>
</gene>
<organism evidence="1">
    <name type="scientific">Eutreptiella gymnastica</name>
    <dbReference type="NCBI Taxonomy" id="73025"/>
    <lineage>
        <taxon>Eukaryota</taxon>
        <taxon>Discoba</taxon>
        <taxon>Euglenozoa</taxon>
        <taxon>Euglenida</taxon>
        <taxon>Spirocuta</taxon>
        <taxon>Euglenophyceae</taxon>
        <taxon>Eutreptiales</taxon>
        <taxon>Eutreptiaceae</taxon>
        <taxon>Eutreptiella</taxon>
    </lineage>
</organism>
<evidence type="ECO:0000313" key="1">
    <source>
        <dbReference type="EMBL" id="CAE0833681.1"/>
    </source>
</evidence>
<proteinExistence type="predicted"/>
<dbReference type="AlphaFoldDB" id="A0A7S4GDN6"/>
<sequence>MEAYNSTLVATFIQNNHEPKIAPSALCILSSNKDTGALMPYVASKKLPCTLPLQSIGNVVRNHHRAVKGPCALQGGAGESKMMHMFVFTWCYSMFLFHSTP</sequence>
<name>A0A7S4GDN6_9EUGL</name>
<protein>
    <submittedName>
        <fullName evidence="1">Uncharacterized protein</fullName>
    </submittedName>
</protein>
<dbReference type="EMBL" id="HBJA01130933">
    <property type="protein sequence ID" value="CAE0833681.1"/>
    <property type="molecule type" value="Transcribed_RNA"/>
</dbReference>